<gene>
    <name evidence="1" type="ORF">ACH5RR_008491</name>
</gene>
<dbReference type="Proteomes" id="UP001630127">
    <property type="component" value="Unassembled WGS sequence"/>
</dbReference>
<keyword evidence="2" id="KW-1185">Reference proteome</keyword>
<sequence length="164" mass="18764">MKRWKRCPKESSSLNAQPNTLTGLVAPELMHYKRTRILPDEDLTPFNTSSKGILYQIQHTRIIQPLLPIGLEYHQRDQSEYCAHNGDHCHDTDSCNYLKIEIGRTIKDHQCLSRVNNNMAGVIETIVGGDSSRDSTTDGKLCLTNSFCRNYTKRSQVTLEYSLY</sequence>
<dbReference type="AlphaFoldDB" id="A0ABD3ABR4"/>
<name>A0ABD3ABR4_9GENT</name>
<protein>
    <submittedName>
        <fullName evidence="1">Uncharacterized protein</fullName>
    </submittedName>
</protein>
<reference evidence="1 2" key="1">
    <citation type="submission" date="2024-11" db="EMBL/GenBank/DDBJ databases">
        <title>A near-complete genome assembly of Cinchona calisaya.</title>
        <authorList>
            <person name="Lian D.C."/>
            <person name="Zhao X.W."/>
            <person name="Wei L."/>
        </authorList>
    </citation>
    <scope>NUCLEOTIDE SEQUENCE [LARGE SCALE GENOMIC DNA]</scope>
    <source>
        <tissue evidence="1">Nenye</tissue>
    </source>
</reference>
<evidence type="ECO:0000313" key="1">
    <source>
        <dbReference type="EMBL" id="KAL3529169.1"/>
    </source>
</evidence>
<dbReference type="EMBL" id="JBJUIK010000004">
    <property type="protein sequence ID" value="KAL3529169.1"/>
    <property type="molecule type" value="Genomic_DNA"/>
</dbReference>
<accession>A0ABD3ABR4</accession>
<comment type="caution">
    <text evidence="1">The sequence shown here is derived from an EMBL/GenBank/DDBJ whole genome shotgun (WGS) entry which is preliminary data.</text>
</comment>
<organism evidence="1 2">
    <name type="scientific">Cinchona calisaya</name>
    <dbReference type="NCBI Taxonomy" id="153742"/>
    <lineage>
        <taxon>Eukaryota</taxon>
        <taxon>Viridiplantae</taxon>
        <taxon>Streptophyta</taxon>
        <taxon>Embryophyta</taxon>
        <taxon>Tracheophyta</taxon>
        <taxon>Spermatophyta</taxon>
        <taxon>Magnoliopsida</taxon>
        <taxon>eudicotyledons</taxon>
        <taxon>Gunneridae</taxon>
        <taxon>Pentapetalae</taxon>
        <taxon>asterids</taxon>
        <taxon>lamiids</taxon>
        <taxon>Gentianales</taxon>
        <taxon>Rubiaceae</taxon>
        <taxon>Cinchonoideae</taxon>
        <taxon>Cinchoneae</taxon>
        <taxon>Cinchona</taxon>
    </lineage>
</organism>
<proteinExistence type="predicted"/>
<evidence type="ECO:0000313" key="2">
    <source>
        <dbReference type="Proteomes" id="UP001630127"/>
    </source>
</evidence>